<evidence type="ECO:0000313" key="5">
    <source>
        <dbReference type="EMBL" id="CAB4210761.1"/>
    </source>
</evidence>
<evidence type="ECO:0000313" key="2">
    <source>
        <dbReference type="EMBL" id="CAB4168697.1"/>
    </source>
</evidence>
<gene>
    <name evidence="3" type="ORF">UFOVP1069_68</name>
    <name evidence="4" type="ORF">UFOVP1301_72</name>
    <name evidence="5" type="ORF">UFOVP1415_42</name>
    <name evidence="1" type="ORF">UFOVP663_57</name>
    <name evidence="2" type="ORF">UFOVP894_33</name>
</gene>
<evidence type="ECO:0000313" key="3">
    <source>
        <dbReference type="EMBL" id="CAB4181804.1"/>
    </source>
</evidence>
<dbReference type="EMBL" id="LR796833">
    <property type="protein sequence ID" value="CAB4168697.1"/>
    <property type="molecule type" value="Genomic_DNA"/>
</dbReference>
<dbReference type="EMBL" id="LR796633">
    <property type="protein sequence ID" value="CAB4156328.1"/>
    <property type="molecule type" value="Genomic_DNA"/>
</dbReference>
<evidence type="ECO:0000313" key="1">
    <source>
        <dbReference type="EMBL" id="CAB4156328.1"/>
    </source>
</evidence>
<proteinExistence type="predicted"/>
<name>A0A6J5NHH4_9CAUD</name>
<organism evidence="1">
    <name type="scientific">uncultured Caudovirales phage</name>
    <dbReference type="NCBI Taxonomy" id="2100421"/>
    <lineage>
        <taxon>Viruses</taxon>
        <taxon>Duplodnaviria</taxon>
        <taxon>Heunggongvirae</taxon>
        <taxon>Uroviricota</taxon>
        <taxon>Caudoviricetes</taxon>
        <taxon>Peduoviridae</taxon>
        <taxon>Maltschvirus</taxon>
        <taxon>Maltschvirus maltsch</taxon>
    </lineage>
</organism>
<dbReference type="EMBL" id="LR797249">
    <property type="protein sequence ID" value="CAB4196315.1"/>
    <property type="molecule type" value="Genomic_DNA"/>
</dbReference>
<dbReference type="EMBL" id="LR797372">
    <property type="protein sequence ID" value="CAB4210761.1"/>
    <property type="molecule type" value="Genomic_DNA"/>
</dbReference>
<accession>A0A6J5NHH4</accession>
<evidence type="ECO:0000313" key="4">
    <source>
        <dbReference type="EMBL" id="CAB4196315.1"/>
    </source>
</evidence>
<dbReference type="EMBL" id="LR797012">
    <property type="protein sequence ID" value="CAB4181804.1"/>
    <property type="molecule type" value="Genomic_DNA"/>
</dbReference>
<protein>
    <submittedName>
        <fullName evidence="1">Uncharacterized protein</fullName>
    </submittedName>
</protein>
<reference evidence="1" key="1">
    <citation type="submission" date="2020-04" db="EMBL/GenBank/DDBJ databases">
        <authorList>
            <person name="Chiriac C."/>
            <person name="Salcher M."/>
            <person name="Ghai R."/>
            <person name="Kavagutti S V."/>
        </authorList>
    </citation>
    <scope>NUCLEOTIDE SEQUENCE</scope>
</reference>
<sequence length="120" mass="12993">MTIVTNAHMHHIDPSVTRRQRVEQRIASALVSSLLGRGYSLAVAQGGEDEGLATTSKRRILALLGECDEDYLFVYAPAPSHVRTGWVHLVYGNDGNDVIADYSCSLEPDIAPVSALAETL</sequence>